<dbReference type="CDD" id="cd14275">
    <property type="entry name" value="UBA_EF-Ts"/>
    <property type="match status" value="1"/>
</dbReference>
<dbReference type="Pfam" id="PF25025">
    <property type="entry name" value="EF-Ts_N"/>
    <property type="match status" value="1"/>
</dbReference>
<dbReference type="PANTHER" id="PTHR11741">
    <property type="entry name" value="ELONGATION FACTOR TS"/>
    <property type="match status" value="1"/>
</dbReference>
<dbReference type="Proteomes" id="UP001159428">
    <property type="component" value="Unassembled WGS sequence"/>
</dbReference>
<dbReference type="Pfam" id="PF00889">
    <property type="entry name" value="EF_TS"/>
    <property type="match status" value="1"/>
</dbReference>
<organism evidence="6 7">
    <name type="scientific">Pocillopora meandrina</name>
    <dbReference type="NCBI Taxonomy" id="46732"/>
    <lineage>
        <taxon>Eukaryota</taxon>
        <taxon>Metazoa</taxon>
        <taxon>Cnidaria</taxon>
        <taxon>Anthozoa</taxon>
        <taxon>Hexacorallia</taxon>
        <taxon>Scleractinia</taxon>
        <taxon>Astrocoeniina</taxon>
        <taxon>Pocilloporidae</taxon>
        <taxon>Pocillopora</taxon>
    </lineage>
</organism>
<gene>
    <name evidence="6" type="ORF">PMEA_00017133</name>
</gene>
<dbReference type="InterPro" id="IPR018101">
    <property type="entry name" value="Transl_elong_Ts_CS"/>
</dbReference>
<accession>A0AAU9VQ10</accession>
<evidence type="ECO:0000256" key="2">
    <source>
        <dbReference type="ARBA" id="ARBA00022768"/>
    </source>
</evidence>
<dbReference type="HAMAP" id="MF_00050">
    <property type="entry name" value="EF_Ts"/>
    <property type="match status" value="1"/>
</dbReference>
<evidence type="ECO:0000259" key="5">
    <source>
        <dbReference type="Pfam" id="PF00889"/>
    </source>
</evidence>
<evidence type="ECO:0000313" key="6">
    <source>
        <dbReference type="EMBL" id="CAH3035295.1"/>
    </source>
</evidence>
<name>A0AAU9VQ10_9CNID</name>
<evidence type="ECO:0000256" key="1">
    <source>
        <dbReference type="ARBA" id="ARBA00005532"/>
    </source>
</evidence>
<proteinExistence type="inferred from homology"/>
<dbReference type="Gene3D" id="1.10.8.10">
    <property type="entry name" value="DNA helicase RuvA subunit, C-terminal domain"/>
    <property type="match status" value="1"/>
</dbReference>
<dbReference type="AlphaFoldDB" id="A0AAU9VQ10"/>
<keyword evidence="2 4" id="KW-0251">Elongation factor</keyword>
<dbReference type="InterPro" id="IPR001816">
    <property type="entry name" value="Transl_elong_EFTs/EF1B"/>
</dbReference>
<comment type="caution">
    <text evidence="6">The sequence shown here is derived from an EMBL/GenBank/DDBJ whole genome shotgun (WGS) entry which is preliminary data.</text>
</comment>
<comment type="similarity">
    <text evidence="1 4">Belongs to the EF-Ts family.</text>
</comment>
<dbReference type="InterPro" id="IPR014039">
    <property type="entry name" value="Transl_elong_EFTs/EF1B_dimer"/>
</dbReference>
<dbReference type="PANTHER" id="PTHR11741:SF0">
    <property type="entry name" value="ELONGATION FACTOR TS, MITOCHONDRIAL"/>
    <property type="match status" value="1"/>
</dbReference>
<comment type="function">
    <text evidence="4">Associates with the EF-Tu.GDP complex and induces the exchange of GDP to GTP. It remains bound to the aminoacyl-tRNA.EF-Tu.GTP complex up to the GTP hydrolysis stage on the ribosome.</text>
</comment>
<reference evidence="6 7" key="1">
    <citation type="submission" date="2022-05" db="EMBL/GenBank/DDBJ databases">
        <authorList>
            <consortium name="Genoscope - CEA"/>
            <person name="William W."/>
        </authorList>
    </citation>
    <scope>NUCLEOTIDE SEQUENCE [LARGE SCALE GENOMIC DNA]</scope>
</reference>
<dbReference type="GO" id="GO:0005739">
    <property type="term" value="C:mitochondrion"/>
    <property type="evidence" value="ECO:0007669"/>
    <property type="project" value="UniProtKB-SubCell"/>
</dbReference>
<feature type="domain" description="Translation elongation factor EFTs/EF1B dimerisation" evidence="5">
    <location>
        <begin position="123"/>
        <end position="288"/>
    </location>
</feature>
<dbReference type="InterPro" id="IPR036402">
    <property type="entry name" value="EF-Ts_dimer_sf"/>
</dbReference>
<dbReference type="PROSITE" id="PS01127">
    <property type="entry name" value="EF_TS_2"/>
    <property type="match status" value="1"/>
</dbReference>
<dbReference type="EMBL" id="CALNXJ010000003">
    <property type="protein sequence ID" value="CAH3035295.1"/>
    <property type="molecule type" value="Genomic_DNA"/>
</dbReference>
<comment type="subcellular location">
    <subcellularLocation>
        <location evidence="4">Mitochondrion</location>
    </subcellularLocation>
</comment>
<dbReference type="SUPFAM" id="SSF46934">
    <property type="entry name" value="UBA-like"/>
    <property type="match status" value="1"/>
</dbReference>
<keyword evidence="3 4" id="KW-0648">Protein biosynthesis</keyword>
<evidence type="ECO:0000256" key="3">
    <source>
        <dbReference type="ARBA" id="ARBA00022917"/>
    </source>
</evidence>
<dbReference type="InterPro" id="IPR009060">
    <property type="entry name" value="UBA-like_sf"/>
</dbReference>
<dbReference type="SUPFAM" id="SSF54713">
    <property type="entry name" value="Elongation factor Ts (EF-Ts), dimerisation domain"/>
    <property type="match status" value="2"/>
</dbReference>
<dbReference type="Gene3D" id="3.30.479.20">
    <property type="entry name" value="Elongation factor Ts, dimerisation domain"/>
    <property type="match status" value="2"/>
</dbReference>
<sequence>MAALAVACSKLCSFSTFGARSALIMTNLVFSIKFVGLTIRLLSSTQQNSRKVDKSLLSRLRKETGFGFAKCMEGLQASNNDYDTALTWLKAEAEKQGWEKAAKLQGRAAAEGLVGVLVDGNFGAMVEVNCETDFVARNELFVDLVSNVANTAMAKRKKIVDQNQKINTFAGEFEHLREVIPEHKLRNEEVQNSGETVAETVARTIGKLGENIKISKVVTMTTEVSNVIGSYTHGPFVKSVAGCSLGKYGGLVALRPKDSTTSLNSVQQLANKVAQHVVGMNPKVIAQDGSGKNDSALDGETSDVLLEQEYLLDDSLTVKDFLEKEGVEVVDFVRYECGTQ</sequence>
<keyword evidence="4" id="KW-0496">Mitochondrion</keyword>
<dbReference type="GO" id="GO:0070125">
    <property type="term" value="P:mitochondrial translational elongation"/>
    <property type="evidence" value="ECO:0007669"/>
    <property type="project" value="TreeGrafter"/>
</dbReference>
<dbReference type="GO" id="GO:0003746">
    <property type="term" value="F:translation elongation factor activity"/>
    <property type="evidence" value="ECO:0007669"/>
    <property type="project" value="UniProtKB-UniRule"/>
</dbReference>
<keyword evidence="7" id="KW-1185">Reference proteome</keyword>
<protein>
    <recommendedName>
        <fullName evidence="4">Elongation factor Ts, mitochondrial</fullName>
        <shortName evidence="4">EF-Ts</shortName>
        <shortName evidence="4">EF-TsMt</shortName>
    </recommendedName>
</protein>
<evidence type="ECO:0000313" key="7">
    <source>
        <dbReference type="Proteomes" id="UP001159428"/>
    </source>
</evidence>
<evidence type="ECO:0000256" key="4">
    <source>
        <dbReference type="HAMAP-Rule" id="MF_03135"/>
    </source>
</evidence>